<dbReference type="SUPFAM" id="SSF50129">
    <property type="entry name" value="GroES-like"/>
    <property type="match status" value="1"/>
</dbReference>
<dbReference type="FunFam" id="3.40.50.720:FF:000053">
    <property type="entry name" value="Quinone oxidoreductase 1"/>
    <property type="match status" value="1"/>
</dbReference>
<dbReference type="Proteomes" id="UP000305546">
    <property type="component" value="Unassembled WGS sequence"/>
</dbReference>
<dbReference type="Pfam" id="PF08240">
    <property type="entry name" value="ADH_N"/>
    <property type="match status" value="1"/>
</dbReference>
<comment type="caution">
    <text evidence="4">The sequence shown here is derived from an EMBL/GenBank/DDBJ whole genome shotgun (WGS) entry which is preliminary data.</text>
</comment>
<dbReference type="InterPro" id="IPR047618">
    <property type="entry name" value="QOR-like"/>
</dbReference>
<dbReference type="Gene3D" id="3.40.50.720">
    <property type="entry name" value="NAD(P)-binding Rossmann-like Domain"/>
    <property type="match status" value="1"/>
</dbReference>
<dbReference type="InterPro" id="IPR036291">
    <property type="entry name" value="NAD(P)-bd_dom_sf"/>
</dbReference>
<evidence type="ECO:0000256" key="2">
    <source>
        <dbReference type="ARBA" id="ARBA00023002"/>
    </source>
</evidence>
<evidence type="ECO:0000313" key="5">
    <source>
        <dbReference type="Proteomes" id="UP000305546"/>
    </source>
</evidence>
<keyword evidence="5" id="KW-1185">Reference proteome</keyword>
<evidence type="ECO:0000256" key="1">
    <source>
        <dbReference type="ARBA" id="ARBA00022857"/>
    </source>
</evidence>
<dbReference type="InterPro" id="IPR013154">
    <property type="entry name" value="ADH-like_N"/>
</dbReference>
<dbReference type="InterPro" id="IPR011032">
    <property type="entry name" value="GroES-like_sf"/>
</dbReference>
<accession>A0A5C4LVU3</accession>
<protein>
    <submittedName>
        <fullName evidence="4">Quinone oxidoreductase</fullName>
    </submittedName>
</protein>
<dbReference type="GO" id="GO:0005829">
    <property type="term" value="C:cytosol"/>
    <property type="evidence" value="ECO:0007669"/>
    <property type="project" value="TreeGrafter"/>
</dbReference>
<evidence type="ECO:0000259" key="3">
    <source>
        <dbReference type="SMART" id="SM00829"/>
    </source>
</evidence>
<dbReference type="InterPro" id="IPR020843">
    <property type="entry name" value="ER"/>
</dbReference>
<dbReference type="AlphaFoldDB" id="A0A5C4LVU3"/>
<sequence>MPTAVQIRRTGGPEVLELTELEVGDPGPGELLVDVAAAGVNYIDTYHRSGLYPMDLPLTPGLEGAGTVAAVGEGVTEFKPGDRVAWQGQLGSYAVRVRVPERIAVPVPDGVPDEVAAALLLQGVTAHYLSRSTYEVKEGDDVLVHAAAGGTGLLLTQLVKSRGGRVIATVSTGEKEKLAREAGADEVIRYDQVDFAEETRRLTGGEGVAVVYDGVGKNTFDGSLASLRIRGMLVLFGAASGPVPPVDPQRLNAGGSLFLTRPTSVHYVRTRDELIWRAGELFQSVVDGALTVRIGHRYPLAEARQAHEDLQGRRTTGKLLLVP</sequence>
<feature type="domain" description="Enoyl reductase (ER)" evidence="3">
    <location>
        <begin position="11"/>
        <end position="321"/>
    </location>
</feature>
<dbReference type="PROSITE" id="PS01162">
    <property type="entry name" value="QOR_ZETA_CRYSTAL"/>
    <property type="match status" value="1"/>
</dbReference>
<dbReference type="SMART" id="SM00829">
    <property type="entry name" value="PKS_ER"/>
    <property type="match status" value="1"/>
</dbReference>
<dbReference type="SUPFAM" id="SSF51735">
    <property type="entry name" value="NAD(P)-binding Rossmann-fold domains"/>
    <property type="match status" value="1"/>
</dbReference>
<reference evidence="4 5" key="1">
    <citation type="submission" date="2019-06" db="EMBL/GenBank/DDBJ databases">
        <title>Amycolatopsis alkalitolerans sp. nov., isolated from Gastrodia elata Blume.</title>
        <authorList>
            <person name="Narsing Rao M.P."/>
            <person name="Li W.J."/>
        </authorList>
    </citation>
    <scope>NUCLEOTIDE SEQUENCE [LARGE SCALE GENOMIC DNA]</scope>
    <source>
        <strain evidence="4 5">SYSUP0005</strain>
    </source>
</reference>
<evidence type="ECO:0000313" key="4">
    <source>
        <dbReference type="EMBL" id="TNC23016.1"/>
    </source>
</evidence>
<dbReference type="InterPro" id="IPR002364">
    <property type="entry name" value="Quin_OxRdtase/zeta-crystal_CS"/>
</dbReference>
<proteinExistence type="predicted"/>
<dbReference type="OrthoDB" id="9805883at2"/>
<dbReference type="RefSeq" id="WP_139098863.1">
    <property type="nucleotide sequence ID" value="NZ_VDFW01000022.1"/>
</dbReference>
<dbReference type="PANTHER" id="PTHR48106:SF13">
    <property type="entry name" value="QUINONE OXIDOREDUCTASE-RELATED"/>
    <property type="match status" value="1"/>
</dbReference>
<dbReference type="CDD" id="cd05286">
    <property type="entry name" value="QOR2"/>
    <property type="match status" value="1"/>
</dbReference>
<gene>
    <name evidence="4" type="ORF">FG385_23095</name>
</gene>
<keyword evidence="1" id="KW-0521">NADP</keyword>
<name>A0A5C4LVU3_9PSEU</name>
<dbReference type="GO" id="GO:0035925">
    <property type="term" value="F:mRNA 3'-UTR AU-rich region binding"/>
    <property type="evidence" value="ECO:0007669"/>
    <property type="project" value="TreeGrafter"/>
</dbReference>
<dbReference type="EMBL" id="VDFW01000022">
    <property type="protein sequence ID" value="TNC23016.1"/>
    <property type="molecule type" value="Genomic_DNA"/>
</dbReference>
<dbReference type="PANTHER" id="PTHR48106">
    <property type="entry name" value="QUINONE OXIDOREDUCTASE PIG3-RELATED"/>
    <property type="match status" value="1"/>
</dbReference>
<keyword evidence="2" id="KW-0560">Oxidoreductase</keyword>
<dbReference type="Gene3D" id="3.90.180.10">
    <property type="entry name" value="Medium-chain alcohol dehydrogenases, catalytic domain"/>
    <property type="match status" value="1"/>
</dbReference>
<dbReference type="GO" id="GO:0070402">
    <property type="term" value="F:NADPH binding"/>
    <property type="evidence" value="ECO:0007669"/>
    <property type="project" value="TreeGrafter"/>
</dbReference>
<dbReference type="GO" id="GO:0008270">
    <property type="term" value="F:zinc ion binding"/>
    <property type="evidence" value="ECO:0007669"/>
    <property type="project" value="InterPro"/>
</dbReference>
<dbReference type="GO" id="GO:0003960">
    <property type="term" value="F:quinone reductase (NADPH) activity"/>
    <property type="evidence" value="ECO:0007669"/>
    <property type="project" value="InterPro"/>
</dbReference>
<dbReference type="Pfam" id="PF00107">
    <property type="entry name" value="ADH_zinc_N"/>
    <property type="match status" value="1"/>
</dbReference>
<organism evidence="4 5">
    <name type="scientific">Amycolatopsis alkalitolerans</name>
    <dbReference type="NCBI Taxonomy" id="2547244"/>
    <lineage>
        <taxon>Bacteria</taxon>
        <taxon>Bacillati</taxon>
        <taxon>Actinomycetota</taxon>
        <taxon>Actinomycetes</taxon>
        <taxon>Pseudonocardiales</taxon>
        <taxon>Pseudonocardiaceae</taxon>
        <taxon>Amycolatopsis</taxon>
    </lineage>
</organism>
<dbReference type="InterPro" id="IPR013149">
    <property type="entry name" value="ADH-like_C"/>
</dbReference>